<feature type="compositionally biased region" description="Basic and acidic residues" evidence="1">
    <location>
        <begin position="93"/>
        <end position="108"/>
    </location>
</feature>
<dbReference type="Proteomes" id="UP000007494">
    <property type="component" value="Chromosome IX"/>
</dbReference>
<feature type="region of interest" description="Disordered" evidence="1">
    <location>
        <begin position="1"/>
        <end position="34"/>
    </location>
</feature>
<feature type="region of interest" description="Disordered" evidence="1">
    <location>
        <begin position="93"/>
        <end position="114"/>
    </location>
</feature>
<dbReference type="EMBL" id="LN714484">
    <property type="protein sequence ID" value="CEL68643.1"/>
    <property type="molecule type" value="Genomic_DNA"/>
</dbReference>
<dbReference type="eggNOG" id="KOG1674">
    <property type="taxonomic scope" value="Eukaryota"/>
</dbReference>
<evidence type="ECO:0000313" key="2">
    <source>
        <dbReference type="EMBL" id="CBZ51327.1"/>
    </source>
</evidence>
<dbReference type="VEuPathDB" id="ToxoDB:NCLIV_043920"/>
<dbReference type="CDD" id="cd20558">
    <property type="entry name" value="CYCLIN_ScPCL7-like"/>
    <property type="match status" value="1"/>
</dbReference>
<evidence type="ECO:0000313" key="4">
    <source>
        <dbReference type="Proteomes" id="UP000007494"/>
    </source>
</evidence>
<feature type="compositionally biased region" description="Low complexity" evidence="1">
    <location>
        <begin position="459"/>
        <end position="473"/>
    </location>
</feature>
<reference evidence="2" key="1">
    <citation type="submission" date="2011-02" db="EMBL/GenBank/DDBJ databases">
        <authorList>
            <person name="Aslett M."/>
        </authorList>
    </citation>
    <scope>NUCLEOTIDE SEQUENCE</scope>
    <source>
        <strain evidence="2">Liverpool</strain>
    </source>
</reference>
<gene>
    <name evidence="3" type="ORF">BN1204_043920</name>
    <name evidence="2" type="ORF">NCLIV_043920</name>
</gene>
<feature type="region of interest" description="Disordered" evidence="1">
    <location>
        <begin position="687"/>
        <end position="759"/>
    </location>
</feature>
<reference evidence="3" key="4">
    <citation type="journal article" date="2015" name="PLoS ONE">
        <title>Comprehensive Evaluation of Toxoplasma gondii VEG and Neospora caninum LIV Genomes with Tachyzoite Stage Transcriptome and Proteome Defines Novel Transcript Features.</title>
        <authorList>
            <person name="Ramaprasad A."/>
            <person name="Mourier T."/>
            <person name="Naeem R."/>
            <person name="Malas T.B."/>
            <person name="Moussa E."/>
            <person name="Panigrahi A."/>
            <person name="Vermont S.J."/>
            <person name="Otto T.D."/>
            <person name="Wastling J."/>
            <person name="Pain A."/>
        </authorList>
    </citation>
    <scope>NUCLEOTIDE SEQUENCE</scope>
    <source>
        <strain evidence="3">Liverpool</strain>
    </source>
</reference>
<dbReference type="Pfam" id="PF08613">
    <property type="entry name" value="Cyclin"/>
    <property type="match status" value="1"/>
</dbReference>
<dbReference type="RefSeq" id="XP_003881360.1">
    <property type="nucleotide sequence ID" value="XM_003881311.1"/>
</dbReference>
<feature type="compositionally biased region" description="Polar residues" evidence="1">
    <location>
        <begin position="1"/>
        <end position="15"/>
    </location>
</feature>
<dbReference type="EMBL" id="FR823385">
    <property type="protein sequence ID" value="CBZ51327.1"/>
    <property type="molecule type" value="Genomic_DNA"/>
</dbReference>
<dbReference type="InParanoid" id="F0VAR9"/>
<reference evidence="2" key="2">
    <citation type="submission" date="2011-03" db="EMBL/GenBank/DDBJ databases">
        <title>Comparative genomics and transcriptomics of Neospora caninum and Toxoplasma gondii.</title>
        <authorList>
            <person name="Reid A.J."/>
            <person name="Sohal A."/>
            <person name="Harris D."/>
            <person name="Quail M."/>
            <person name="Sanders M."/>
            <person name="Berriman M."/>
            <person name="Wastling J.M."/>
            <person name="Pain A."/>
        </authorList>
    </citation>
    <scope>NUCLEOTIDE SEQUENCE</scope>
    <source>
        <strain evidence="2">Liverpool</strain>
    </source>
</reference>
<dbReference type="InterPro" id="IPR013922">
    <property type="entry name" value="Cyclin_PHO80-like"/>
</dbReference>
<dbReference type="Gene3D" id="1.10.472.10">
    <property type="entry name" value="Cyclin-like"/>
    <property type="match status" value="1"/>
</dbReference>
<dbReference type="GO" id="GO:0019901">
    <property type="term" value="F:protein kinase binding"/>
    <property type="evidence" value="ECO:0007669"/>
    <property type="project" value="InterPro"/>
</dbReference>
<feature type="region of interest" description="Disordered" evidence="1">
    <location>
        <begin position="361"/>
        <end position="384"/>
    </location>
</feature>
<reference evidence="4" key="3">
    <citation type="journal article" date="2012" name="PLoS Pathog.">
        <title>Comparative genomics of the apicomplexan parasites Toxoplasma gondii and Neospora caninum: Coccidia differing in host range and transmission strategy.</title>
        <authorList>
            <person name="Reid A.J."/>
            <person name="Vermont S.J."/>
            <person name="Cotton J.A."/>
            <person name="Harris D."/>
            <person name="Hill-Cawthorne G.A."/>
            <person name="Konen-Waisman S."/>
            <person name="Latham S.M."/>
            <person name="Mourier T."/>
            <person name="Norton R."/>
            <person name="Quail M.A."/>
            <person name="Sanders M."/>
            <person name="Shanmugam D."/>
            <person name="Sohal A."/>
            <person name="Wasmuth J.D."/>
            <person name="Brunk B."/>
            <person name="Grigg M.E."/>
            <person name="Howard J.C."/>
            <person name="Parkinson J."/>
            <person name="Roos D.S."/>
            <person name="Trees A.J."/>
            <person name="Berriman M."/>
            <person name="Pain A."/>
            <person name="Wastling J.M."/>
        </authorList>
    </citation>
    <scope>NUCLEOTIDE SEQUENCE [LARGE SCALE GENOMIC DNA]</scope>
    <source>
        <strain evidence="4">Liverpool</strain>
    </source>
</reference>
<feature type="compositionally biased region" description="Basic and acidic residues" evidence="1">
    <location>
        <begin position="816"/>
        <end position="825"/>
    </location>
</feature>
<dbReference type="OrthoDB" id="337735at2759"/>
<feature type="compositionally biased region" description="Basic and acidic residues" evidence="1">
    <location>
        <begin position="688"/>
        <end position="708"/>
    </location>
</feature>
<dbReference type="PANTHER" id="PTHR15615">
    <property type="match status" value="1"/>
</dbReference>
<dbReference type="OMA" id="EENTREW"/>
<feature type="compositionally biased region" description="Basic and acidic residues" evidence="1">
    <location>
        <begin position="481"/>
        <end position="492"/>
    </location>
</feature>
<feature type="region of interest" description="Disordered" evidence="1">
    <location>
        <begin position="459"/>
        <end position="522"/>
    </location>
</feature>
<proteinExistence type="predicted"/>
<name>F0VAR9_NEOCL</name>
<evidence type="ECO:0000313" key="3">
    <source>
        <dbReference type="EMBL" id="CEL68643.1"/>
    </source>
</evidence>
<dbReference type="InterPro" id="IPR036915">
    <property type="entry name" value="Cyclin-like_sf"/>
</dbReference>
<protein>
    <submittedName>
        <fullName evidence="3">Cyclin, N-terminal domain-containing protein</fullName>
    </submittedName>
</protein>
<dbReference type="PANTHER" id="PTHR15615:SF108">
    <property type="entry name" value="PROTEIN CNPPD1"/>
    <property type="match status" value="1"/>
</dbReference>
<dbReference type="GeneID" id="13440312"/>
<evidence type="ECO:0000256" key="1">
    <source>
        <dbReference type="SAM" id="MobiDB-lite"/>
    </source>
</evidence>
<organism evidence="2 4">
    <name type="scientific">Neospora caninum (strain Liverpool)</name>
    <dbReference type="NCBI Taxonomy" id="572307"/>
    <lineage>
        <taxon>Eukaryota</taxon>
        <taxon>Sar</taxon>
        <taxon>Alveolata</taxon>
        <taxon>Apicomplexa</taxon>
        <taxon>Conoidasida</taxon>
        <taxon>Coccidia</taxon>
        <taxon>Eucoccidiorida</taxon>
        <taxon>Eimeriorina</taxon>
        <taxon>Sarcocystidae</taxon>
        <taxon>Neospora</taxon>
    </lineage>
</organism>
<dbReference type="SUPFAM" id="SSF47954">
    <property type="entry name" value="Cyclin-like"/>
    <property type="match status" value="1"/>
</dbReference>
<accession>F0VAR9</accession>
<keyword evidence="4" id="KW-1185">Reference proteome</keyword>
<sequence length="1116" mass="119511">METSQAAYSVASTSLFAPASDPSQDRRVHAPAGQPAAAALRAFPWSEAGDTGFSAQQCARYLNASGAPSCSRPSEGAVDKCANVPHTSWVETQIREERQDSTAPRSRDSLPPFSLAAERQPVGIPGTAACERKHLGAVHDLRRQHVASVGVTPSVDETAPPQAREVCEHERWRREKPRVDLTEAHVGTTAAFHNPLARADERAMSAVGAVLSRLARKGTEDLRASGGEGVITVFHSSTEPSIGVGEYVDRLARFFRCSSECFILALIYIDRLVRRRSGFMLNSLNVHRLFITALTVASKFFDDTYYSNSFYAKVGGLSLKELNRLEVTLVILLDFRLHVMPNEFHSARAFVLEEHTVPPPMKRPAPALDASRERPAGSWQAGHGARSERCAETLGIKDASGRVCASRDCAFEEPVRSRPELSAEATHAVVRGANVSPAAGAAVETHGVANVITPATVASRSDLSRGSSSSLASNPGARDAQSWDRLGEGDRTRHCRSASRASRPVSPCPLSGLHGGEADRGELCGREETWETARLTEAGWPISGLQPVPMHGEETGVGEVPLETGFSESAGEATGGGASLQIQSCLEERLLFQTKYLGLGKAFRACEGQQTPQTRTDPRLRLAGRQQDTRLASVACTFVHGSAPLSPLASRPKDAVPCMCGSRLHAIPRMCASRCSAHCALDLAPHLPTDRETRGDGRGRSAERRESVALRSGLPEGLPETARPEGWGPTLGLSRAQSGAQGDRAEGADDAWGASGHAAVSRQRLEAETLKETGKAKRQLFSPCAGSLALLANGHFPDACHRFHCFVRRKQGRREMRREVPETHMTKATCSASRERGYYEDSERREERSRSCVVLGRGHGAFAGPHSHAWSSLASGALVFSVAKRSCCVSPGTEAVWSRTDRAEGQGDAETATAGFARGFSPQPPAPAESNLRAFLGSRDGREEAASVDVAPHTSGPLGVETLAPEAGAVSNVVRPRLEAARLLPGVPNCFSASWTASRAGFLLSLSSTASLAGFRGFCPTPVTPTERGKEGRVESPTFDSPHCMGSGRSVNSTASTVADSFANFGGEDSIGFAFSRALASPKTLQGKAREERLLRHARVHLRDSRDLTQLLGDRE</sequence>
<feature type="region of interest" description="Disordered" evidence="1">
    <location>
        <begin position="816"/>
        <end position="841"/>
    </location>
</feature>
<dbReference type="AlphaFoldDB" id="F0VAR9"/>